<dbReference type="Proteomes" id="UP001223144">
    <property type="component" value="Unassembled WGS sequence"/>
</dbReference>
<dbReference type="PANTHER" id="PTHR42718">
    <property type="entry name" value="MAJOR FACILITATOR SUPERFAMILY MULTIDRUG TRANSPORTER MFSC"/>
    <property type="match status" value="1"/>
</dbReference>
<dbReference type="CDD" id="cd17321">
    <property type="entry name" value="MFS_MMR_MDR_like"/>
    <property type="match status" value="1"/>
</dbReference>
<evidence type="ECO:0000313" key="8">
    <source>
        <dbReference type="EMBL" id="MDH2390816.1"/>
    </source>
</evidence>
<organism evidence="8 9">
    <name type="scientific">Streptomyces chengmaiensis</name>
    <dbReference type="NCBI Taxonomy" id="3040919"/>
    <lineage>
        <taxon>Bacteria</taxon>
        <taxon>Bacillati</taxon>
        <taxon>Actinomycetota</taxon>
        <taxon>Actinomycetes</taxon>
        <taxon>Kitasatosporales</taxon>
        <taxon>Streptomycetaceae</taxon>
        <taxon>Streptomyces</taxon>
    </lineage>
</organism>
<feature type="transmembrane region" description="Helical" evidence="6">
    <location>
        <begin position="466"/>
        <end position="484"/>
    </location>
</feature>
<feature type="transmembrane region" description="Helical" evidence="6">
    <location>
        <begin position="238"/>
        <end position="257"/>
    </location>
</feature>
<feature type="transmembrane region" description="Helical" evidence="6">
    <location>
        <begin position="26"/>
        <end position="48"/>
    </location>
</feature>
<dbReference type="RefSeq" id="WP_279929466.1">
    <property type="nucleotide sequence ID" value="NZ_JARWBG010000021.1"/>
</dbReference>
<keyword evidence="4 6" id="KW-0472">Membrane</keyword>
<evidence type="ECO:0000313" key="9">
    <source>
        <dbReference type="Proteomes" id="UP001223144"/>
    </source>
</evidence>
<reference evidence="8 9" key="1">
    <citation type="submission" date="2023-04" db="EMBL/GenBank/DDBJ databases">
        <title>Streptomyces chengmaiensis sp. nov. isolated from the stem of mangrove plant in Hainan.</title>
        <authorList>
            <person name="Huang X."/>
            <person name="Zhou S."/>
            <person name="Chu X."/>
            <person name="Xie Y."/>
            <person name="Lin Y."/>
        </authorList>
    </citation>
    <scope>NUCLEOTIDE SEQUENCE [LARGE SCALE GENOMIC DNA]</scope>
    <source>
        <strain evidence="8 9">HNM0663</strain>
    </source>
</reference>
<feature type="transmembrane region" description="Helical" evidence="6">
    <location>
        <begin position="213"/>
        <end position="232"/>
    </location>
</feature>
<keyword evidence="9" id="KW-1185">Reference proteome</keyword>
<feature type="domain" description="Major facilitator superfamily (MFS) profile" evidence="7">
    <location>
        <begin position="23"/>
        <end position="488"/>
    </location>
</feature>
<accession>A0ABT6HQ45</accession>
<dbReference type="Gene3D" id="1.20.1250.20">
    <property type="entry name" value="MFS general substrate transporter like domains"/>
    <property type="match status" value="1"/>
</dbReference>
<feature type="transmembrane region" description="Helical" evidence="6">
    <location>
        <begin position="323"/>
        <end position="341"/>
    </location>
</feature>
<feature type="transmembrane region" description="Helical" evidence="6">
    <location>
        <begin position="178"/>
        <end position="201"/>
    </location>
</feature>
<evidence type="ECO:0000259" key="7">
    <source>
        <dbReference type="PROSITE" id="PS50850"/>
    </source>
</evidence>
<dbReference type="Gene3D" id="1.20.1720.10">
    <property type="entry name" value="Multidrug resistance protein D"/>
    <property type="match status" value="1"/>
</dbReference>
<comment type="caution">
    <text evidence="8">The sequence shown here is derived from an EMBL/GenBank/DDBJ whole genome shotgun (WGS) entry which is preliminary data.</text>
</comment>
<evidence type="ECO:0000256" key="6">
    <source>
        <dbReference type="SAM" id="Phobius"/>
    </source>
</evidence>
<feature type="transmembrane region" description="Helical" evidence="6">
    <location>
        <begin position="278"/>
        <end position="303"/>
    </location>
</feature>
<keyword evidence="5" id="KW-0046">Antibiotic resistance</keyword>
<feature type="transmembrane region" description="Helical" evidence="6">
    <location>
        <begin position="60"/>
        <end position="77"/>
    </location>
</feature>
<proteinExistence type="predicted"/>
<feature type="transmembrane region" description="Helical" evidence="6">
    <location>
        <begin position="410"/>
        <end position="434"/>
    </location>
</feature>
<comment type="subcellular location">
    <subcellularLocation>
        <location evidence="1">Cell membrane</location>
        <topology evidence="1">Multi-pass membrane protein</topology>
    </subcellularLocation>
</comment>
<feature type="transmembrane region" description="Helical" evidence="6">
    <location>
        <begin position="151"/>
        <end position="172"/>
    </location>
</feature>
<dbReference type="PROSITE" id="PS50850">
    <property type="entry name" value="MFS"/>
    <property type="match status" value="1"/>
</dbReference>
<evidence type="ECO:0000256" key="4">
    <source>
        <dbReference type="ARBA" id="ARBA00023136"/>
    </source>
</evidence>
<protein>
    <submittedName>
        <fullName evidence="8">MFS transporter</fullName>
    </submittedName>
</protein>
<evidence type="ECO:0000256" key="5">
    <source>
        <dbReference type="ARBA" id="ARBA00023251"/>
    </source>
</evidence>
<keyword evidence="3 6" id="KW-1133">Transmembrane helix</keyword>
<dbReference type="InterPro" id="IPR011701">
    <property type="entry name" value="MFS"/>
</dbReference>
<dbReference type="Pfam" id="PF07690">
    <property type="entry name" value="MFS_1"/>
    <property type="match status" value="1"/>
</dbReference>
<dbReference type="EMBL" id="JARWBG010000021">
    <property type="protein sequence ID" value="MDH2390816.1"/>
    <property type="molecule type" value="Genomic_DNA"/>
</dbReference>
<evidence type="ECO:0000256" key="1">
    <source>
        <dbReference type="ARBA" id="ARBA00004651"/>
    </source>
</evidence>
<feature type="transmembrane region" description="Helical" evidence="6">
    <location>
        <begin position="348"/>
        <end position="367"/>
    </location>
</feature>
<feature type="transmembrane region" description="Helical" evidence="6">
    <location>
        <begin position="89"/>
        <end position="108"/>
    </location>
</feature>
<dbReference type="InterPro" id="IPR036259">
    <property type="entry name" value="MFS_trans_sf"/>
</dbReference>
<dbReference type="SUPFAM" id="SSF103473">
    <property type="entry name" value="MFS general substrate transporter"/>
    <property type="match status" value="1"/>
</dbReference>
<feature type="transmembrane region" description="Helical" evidence="6">
    <location>
        <begin position="373"/>
        <end position="398"/>
    </location>
</feature>
<feature type="transmembrane region" description="Helical" evidence="6">
    <location>
        <begin position="114"/>
        <end position="139"/>
    </location>
</feature>
<sequence>MAVPETTRTTGAGPEPHPRRRMMLSLMLVALFMNLLDVTVVTVALPAMRDGLGAGHAASQWFLAAYTLAFGAGVITGGRLGDRYGRRTLFLLGVGCFTAASAACGLAPDAPFMIVARTLQGLAAALMVPQVMATVYAVFPLRERAGASAAFGAVTGVASVVGPLLGGVFVTYDVAGLGWRGLFLINVPVGLVALAASWALIPDTRAERPLRMDLVGVALVTAGLLCALYPLVQGEDAGWPAWMLISLACAPPLLALYAAHARVKDRRDRSALVPLRLFALPGFSPAVAVLFTVHIVMIAFFVAVSVTLQNGLGYTALRTGLTFLPWAVGGGIASQLLRWAVPRLGRNAVSLGALLAAAGLLWFALALDADAAWWQLAPGTFLGGVGTVAVIGPAFMYAGTGVEPGDAGAASGACGASVQLGGALGTALLGVLLLSGLPVSAGTGPPAGSEEASAAAEAFADAFGAFHPYAVGGLVLVALIAQALPRDATPYR</sequence>
<name>A0ABT6HQ45_9ACTN</name>
<keyword evidence="2 6" id="KW-0812">Transmembrane</keyword>
<evidence type="ECO:0000256" key="2">
    <source>
        <dbReference type="ARBA" id="ARBA00022692"/>
    </source>
</evidence>
<dbReference type="PANTHER" id="PTHR42718:SF39">
    <property type="entry name" value="ACTINORHODIN TRANSPORTER-RELATED"/>
    <property type="match status" value="1"/>
</dbReference>
<dbReference type="InterPro" id="IPR020846">
    <property type="entry name" value="MFS_dom"/>
</dbReference>
<gene>
    <name evidence="8" type="ORF">QCN29_18870</name>
</gene>
<evidence type="ECO:0000256" key="3">
    <source>
        <dbReference type="ARBA" id="ARBA00022989"/>
    </source>
</evidence>